<reference evidence="1 2" key="1">
    <citation type="submission" date="2015-09" db="EMBL/GenBank/DDBJ databases">
        <authorList>
            <consortium name="Swine Surveillance"/>
        </authorList>
    </citation>
    <scope>NUCLEOTIDE SEQUENCE [LARGE SCALE GENOMIC DNA]</scope>
    <source>
        <strain evidence="1 2">CECT 7648</strain>
    </source>
</reference>
<dbReference type="NCBIfam" id="NF003814">
    <property type="entry name" value="PRK05406.1-3"/>
    <property type="match status" value="1"/>
</dbReference>
<gene>
    <name evidence="1" type="ORF">TRN7648_00642</name>
</gene>
<evidence type="ECO:0000313" key="2">
    <source>
        <dbReference type="Proteomes" id="UP000054935"/>
    </source>
</evidence>
<keyword evidence="2" id="KW-1185">Reference proteome</keyword>
<dbReference type="PANTHER" id="PTHR30292">
    <property type="entry name" value="UNCHARACTERIZED PROTEIN YBGL-RELATED"/>
    <property type="match status" value="1"/>
</dbReference>
<organism evidence="1 2">
    <name type="scientific">Tropicibacter naphthalenivorans</name>
    <dbReference type="NCBI Taxonomy" id="441103"/>
    <lineage>
        <taxon>Bacteria</taxon>
        <taxon>Pseudomonadati</taxon>
        <taxon>Pseudomonadota</taxon>
        <taxon>Alphaproteobacteria</taxon>
        <taxon>Rhodobacterales</taxon>
        <taxon>Roseobacteraceae</taxon>
        <taxon>Tropicibacter</taxon>
    </lineage>
</organism>
<proteinExistence type="predicted"/>
<protein>
    <submittedName>
        <fullName evidence="1">LamB/YcsF family protein</fullName>
    </submittedName>
</protein>
<dbReference type="AlphaFoldDB" id="A0A0P1G243"/>
<dbReference type="RefSeq" id="WP_058246161.1">
    <property type="nucleotide sequence ID" value="NZ_CYSE01000001.1"/>
</dbReference>
<accession>A0A0P1G243</accession>
<name>A0A0P1G243_9RHOB</name>
<dbReference type="NCBIfam" id="NF003816">
    <property type="entry name" value="PRK05406.1-5"/>
    <property type="match status" value="1"/>
</dbReference>
<dbReference type="CDD" id="cd10787">
    <property type="entry name" value="LamB_YcsF_like"/>
    <property type="match status" value="1"/>
</dbReference>
<dbReference type="InterPro" id="IPR005501">
    <property type="entry name" value="LamB/YcsF/PxpA-like"/>
</dbReference>
<sequence>MTKTVDLNADMGESFGPWVMGQDAALLEVISSANIACGFHAGDPDVMAQTMGLAAQKGVGIGAHPGFHDLQGFGRRRMHLPDKTLRHMIQYQLGAAQGIARAAGAQVRHLKLHGALANMTSEDFGLAQACFGAALEAAPEIIIMVLAATQQQRAVERLDCLWAGEIFADRAYNEDATLVDRSLAGAVIHDPQEAAQRVVNMVQAGAILPAKGDPIPAAVDTICLHGDGETAVTMAQAVRAGLAEAGVTIQPFQGRRGAL</sequence>
<dbReference type="Proteomes" id="UP000054935">
    <property type="component" value="Unassembled WGS sequence"/>
</dbReference>
<dbReference type="OrthoDB" id="9773478at2"/>
<dbReference type="Gene3D" id="3.20.20.370">
    <property type="entry name" value="Glycoside hydrolase/deacetylase"/>
    <property type="match status" value="1"/>
</dbReference>
<dbReference type="Pfam" id="PF03746">
    <property type="entry name" value="LamB_YcsF"/>
    <property type="match status" value="1"/>
</dbReference>
<dbReference type="PANTHER" id="PTHR30292:SF0">
    <property type="entry name" value="5-OXOPROLINASE SUBUNIT A"/>
    <property type="match status" value="1"/>
</dbReference>
<evidence type="ECO:0000313" key="1">
    <source>
        <dbReference type="EMBL" id="CUH75829.1"/>
    </source>
</evidence>
<dbReference type="STRING" id="441103.TRN7648_00642"/>
<dbReference type="GO" id="GO:0005975">
    <property type="term" value="P:carbohydrate metabolic process"/>
    <property type="evidence" value="ECO:0007669"/>
    <property type="project" value="InterPro"/>
</dbReference>
<dbReference type="EMBL" id="CYSE01000001">
    <property type="protein sequence ID" value="CUH75829.1"/>
    <property type="molecule type" value="Genomic_DNA"/>
</dbReference>
<dbReference type="SUPFAM" id="SSF88713">
    <property type="entry name" value="Glycoside hydrolase/deacetylase"/>
    <property type="match status" value="1"/>
</dbReference>
<dbReference type="InterPro" id="IPR011330">
    <property type="entry name" value="Glyco_hydro/deAcase_b/a-brl"/>
</dbReference>